<dbReference type="Pfam" id="PF00296">
    <property type="entry name" value="Bac_luciferase"/>
    <property type="match status" value="1"/>
</dbReference>
<evidence type="ECO:0000313" key="7">
    <source>
        <dbReference type="Proteomes" id="UP000076852"/>
    </source>
</evidence>
<dbReference type="RefSeq" id="WP_063499385.1">
    <property type="nucleotide sequence ID" value="NZ_CP014579.1"/>
</dbReference>
<sequence length="321" mass="35115">MNYSTPYSGSIENPVFSEHRLSIGLTLPLLRRGEIVADFHEQLKLAELADTLGFRALWIRDVPLNSADYPDPVGHLDPWVFLGALASRTQRIAFASGAIVLPLRHPLHVAKGALSVSALSGGRFILGLGSGDRPHEYAAFGKDSGERRELFRRHWEIVAAAVGSSARVIPDHAPPDAAEFTLLPRGTREIPMLAVGSGGQSVDWIARNAIGWMTYHRDPDVQRSRHSMWLAAVNRLHTPAFRAFGVAMQLELSAHAETPATALPLGYSTGRHALVRSLQDMRAAGTHHVSLNLSSERPVRDVLEEIAAHVLPEFHEGRGSE</sequence>
<evidence type="ECO:0000259" key="5">
    <source>
        <dbReference type="Pfam" id="PF00296"/>
    </source>
</evidence>
<reference evidence="6 7" key="1">
    <citation type="journal article" date="2016" name="Gene">
        <title>PacBio SMRT assembly of a complex multi-replicon genome reveals chlorocatechol degradative operon in a region of genome plasticity.</title>
        <authorList>
            <person name="Ricker N."/>
            <person name="Shen S.Y."/>
            <person name="Goordial J."/>
            <person name="Jin S."/>
            <person name="Fulthorpe R.R."/>
        </authorList>
    </citation>
    <scope>NUCLEOTIDE SEQUENCE [LARGE SCALE GENOMIC DNA]</scope>
    <source>
        <strain evidence="6 7">OLGA172</strain>
    </source>
</reference>
<evidence type="ECO:0000313" key="6">
    <source>
        <dbReference type="EMBL" id="ANB76136.1"/>
    </source>
</evidence>
<keyword evidence="1" id="KW-0285">Flavoprotein</keyword>
<dbReference type="GO" id="GO:0004497">
    <property type="term" value="F:monooxygenase activity"/>
    <property type="evidence" value="ECO:0007669"/>
    <property type="project" value="UniProtKB-KW"/>
</dbReference>
<evidence type="ECO:0000256" key="2">
    <source>
        <dbReference type="ARBA" id="ARBA00022643"/>
    </source>
</evidence>
<dbReference type="KEGG" id="buz:AYM40_28120"/>
<evidence type="ECO:0000256" key="3">
    <source>
        <dbReference type="ARBA" id="ARBA00023002"/>
    </source>
</evidence>
<feature type="domain" description="Luciferase-like" evidence="5">
    <location>
        <begin position="37"/>
        <end position="223"/>
    </location>
</feature>
<proteinExistence type="predicted"/>
<protein>
    <submittedName>
        <fullName evidence="6">Sugar ABC transporter substrate-binding protein</fullName>
    </submittedName>
</protein>
<dbReference type="OrthoDB" id="7239898at2"/>
<dbReference type="Gene3D" id="3.20.20.30">
    <property type="entry name" value="Luciferase-like domain"/>
    <property type="match status" value="1"/>
</dbReference>
<keyword evidence="2" id="KW-0288">FMN</keyword>
<dbReference type="InterPro" id="IPR020020">
    <property type="entry name" value="Luciferase-type_oxidoreductase"/>
</dbReference>
<dbReference type="NCBIfam" id="TIGR03571">
    <property type="entry name" value="lucif_BA3436"/>
    <property type="match status" value="1"/>
</dbReference>
<keyword evidence="4" id="KW-0503">Monooxygenase</keyword>
<dbReference type="InterPro" id="IPR051260">
    <property type="entry name" value="Diverse_substr_monoxygenases"/>
</dbReference>
<dbReference type="Proteomes" id="UP000076852">
    <property type="component" value="Chromosome 2"/>
</dbReference>
<evidence type="ECO:0000256" key="4">
    <source>
        <dbReference type="ARBA" id="ARBA00023033"/>
    </source>
</evidence>
<dbReference type="GO" id="GO:0016705">
    <property type="term" value="F:oxidoreductase activity, acting on paired donors, with incorporation or reduction of molecular oxygen"/>
    <property type="evidence" value="ECO:0007669"/>
    <property type="project" value="InterPro"/>
</dbReference>
<gene>
    <name evidence="6" type="ORF">AYM40_28120</name>
</gene>
<dbReference type="PANTHER" id="PTHR30011">
    <property type="entry name" value="ALKANESULFONATE MONOOXYGENASE-RELATED"/>
    <property type="match status" value="1"/>
</dbReference>
<dbReference type="InterPro" id="IPR011251">
    <property type="entry name" value="Luciferase-like_dom"/>
</dbReference>
<keyword evidence="7" id="KW-1185">Reference proteome</keyword>
<accession>A0A160FTJ0</accession>
<dbReference type="InterPro" id="IPR036661">
    <property type="entry name" value="Luciferase-like_sf"/>
</dbReference>
<organism evidence="6 7">
    <name type="scientific">Paraburkholderia phytofirmans OLGA172</name>
    <dbReference type="NCBI Taxonomy" id="1417228"/>
    <lineage>
        <taxon>Bacteria</taxon>
        <taxon>Pseudomonadati</taxon>
        <taxon>Pseudomonadota</taxon>
        <taxon>Betaproteobacteria</taxon>
        <taxon>Burkholderiales</taxon>
        <taxon>Burkholderiaceae</taxon>
        <taxon>Paraburkholderia</taxon>
    </lineage>
</organism>
<dbReference type="EMBL" id="CP014579">
    <property type="protein sequence ID" value="ANB76136.1"/>
    <property type="molecule type" value="Genomic_DNA"/>
</dbReference>
<dbReference type="STRING" id="1804984.AYM40_28120"/>
<dbReference type="SUPFAM" id="SSF51679">
    <property type="entry name" value="Bacterial luciferase-like"/>
    <property type="match status" value="1"/>
</dbReference>
<name>A0A160FTJ0_9BURK</name>
<dbReference type="PANTHER" id="PTHR30011:SF16">
    <property type="entry name" value="C2H2 FINGER DOMAIN TRANSCRIPTION FACTOR (EUROFUNG)-RELATED"/>
    <property type="match status" value="1"/>
</dbReference>
<keyword evidence="3" id="KW-0560">Oxidoreductase</keyword>
<dbReference type="AlphaFoldDB" id="A0A160FTJ0"/>
<evidence type="ECO:0000256" key="1">
    <source>
        <dbReference type="ARBA" id="ARBA00022630"/>
    </source>
</evidence>